<accession>A0ABX1RGB2</accession>
<dbReference type="InterPro" id="IPR013783">
    <property type="entry name" value="Ig-like_fold"/>
</dbReference>
<gene>
    <name evidence="2" type="ORF">HF577_20240</name>
</gene>
<name>A0ABX1RGB2_9PSEU</name>
<proteinExistence type="predicted"/>
<sequence length="153" mass="15310">MTASPAAGVVGEPVVFTAVINCPGFPDPGGLGVTFFDGGDILDTVPVTNSQASLTTTFSTVGTHNITAAFNGDLNCGASNDAIPYVVTLDPTPPGPTPTPPPPVPGQCRESNVVIGGDNTYGGSGTCRVDNVVVGGDNNGFPFPGDDNGFPFP</sequence>
<evidence type="ECO:0000313" key="3">
    <source>
        <dbReference type="Proteomes" id="UP001296706"/>
    </source>
</evidence>
<comment type="caution">
    <text evidence="2">The sequence shown here is derived from an EMBL/GenBank/DDBJ whole genome shotgun (WGS) entry which is preliminary data.</text>
</comment>
<dbReference type="InterPro" id="IPR032109">
    <property type="entry name" value="Big_3_5"/>
</dbReference>
<organism evidence="2 3">
    <name type="scientific">Pseudonocardia xinjiangensis</name>
    <dbReference type="NCBI Taxonomy" id="75289"/>
    <lineage>
        <taxon>Bacteria</taxon>
        <taxon>Bacillati</taxon>
        <taxon>Actinomycetota</taxon>
        <taxon>Actinomycetes</taxon>
        <taxon>Pseudonocardiales</taxon>
        <taxon>Pseudonocardiaceae</taxon>
        <taxon>Pseudonocardia</taxon>
    </lineage>
</organism>
<reference evidence="2 3" key="1">
    <citation type="submission" date="2020-04" db="EMBL/GenBank/DDBJ databases">
        <authorList>
            <person name="Klaysubun C."/>
            <person name="Duangmal K."/>
            <person name="Lipun K."/>
        </authorList>
    </citation>
    <scope>NUCLEOTIDE SEQUENCE [LARGE SCALE GENOMIC DNA]</scope>
    <source>
        <strain evidence="2 3">JCM 11839</strain>
    </source>
</reference>
<evidence type="ECO:0000313" key="2">
    <source>
        <dbReference type="EMBL" id="NMH79412.1"/>
    </source>
</evidence>
<protein>
    <submittedName>
        <fullName evidence="2">Ig-like domain repeat protein</fullName>
    </submittedName>
</protein>
<evidence type="ECO:0000259" key="1">
    <source>
        <dbReference type="Pfam" id="PF16640"/>
    </source>
</evidence>
<dbReference type="EMBL" id="JAAXKY010000067">
    <property type="protein sequence ID" value="NMH79412.1"/>
    <property type="molecule type" value="Genomic_DNA"/>
</dbReference>
<dbReference type="Pfam" id="PF16640">
    <property type="entry name" value="Big_3_5"/>
    <property type="match status" value="1"/>
</dbReference>
<feature type="domain" description="Bacterial Ig-like" evidence="1">
    <location>
        <begin position="1"/>
        <end position="82"/>
    </location>
</feature>
<dbReference type="Gene3D" id="2.60.40.10">
    <property type="entry name" value="Immunoglobulins"/>
    <property type="match status" value="1"/>
</dbReference>
<dbReference type="Proteomes" id="UP001296706">
    <property type="component" value="Unassembled WGS sequence"/>
</dbReference>
<keyword evidence="3" id="KW-1185">Reference proteome</keyword>